<accession>A0ACC1XYL8</accession>
<reference evidence="1 2" key="1">
    <citation type="journal article" date="2023" name="Science">
        <title>Complex scaffold remodeling in plant triterpene biosynthesis.</title>
        <authorList>
            <person name="De La Pena R."/>
            <person name="Hodgson H."/>
            <person name="Liu J.C."/>
            <person name="Stephenson M.J."/>
            <person name="Martin A.C."/>
            <person name="Owen C."/>
            <person name="Harkess A."/>
            <person name="Leebens-Mack J."/>
            <person name="Jimenez L.E."/>
            <person name="Osbourn A."/>
            <person name="Sattely E.S."/>
        </authorList>
    </citation>
    <scope>NUCLEOTIDE SEQUENCE [LARGE SCALE GENOMIC DNA]</scope>
    <source>
        <strain evidence="2">cv. JPN11</strain>
        <tissue evidence="1">Leaf</tissue>
    </source>
</reference>
<organism evidence="1 2">
    <name type="scientific">Melia azedarach</name>
    <name type="common">Chinaberry tree</name>
    <dbReference type="NCBI Taxonomy" id="155640"/>
    <lineage>
        <taxon>Eukaryota</taxon>
        <taxon>Viridiplantae</taxon>
        <taxon>Streptophyta</taxon>
        <taxon>Embryophyta</taxon>
        <taxon>Tracheophyta</taxon>
        <taxon>Spermatophyta</taxon>
        <taxon>Magnoliopsida</taxon>
        <taxon>eudicotyledons</taxon>
        <taxon>Gunneridae</taxon>
        <taxon>Pentapetalae</taxon>
        <taxon>rosids</taxon>
        <taxon>malvids</taxon>
        <taxon>Sapindales</taxon>
        <taxon>Meliaceae</taxon>
        <taxon>Melia</taxon>
    </lineage>
</organism>
<keyword evidence="2" id="KW-1185">Reference proteome</keyword>
<evidence type="ECO:0000313" key="2">
    <source>
        <dbReference type="Proteomes" id="UP001164539"/>
    </source>
</evidence>
<gene>
    <name evidence="1" type="ORF">OWV82_011605</name>
</gene>
<dbReference type="Proteomes" id="UP001164539">
    <property type="component" value="Chromosome 6"/>
</dbReference>
<protein>
    <submittedName>
        <fullName evidence="1">Sarcoplasmic reticulum histidine-rich calcium-binding protein</fullName>
    </submittedName>
</protein>
<dbReference type="EMBL" id="CM051399">
    <property type="protein sequence ID" value="KAJ4716616.1"/>
    <property type="molecule type" value="Genomic_DNA"/>
</dbReference>
<sequence>MDYGSLMGNAKSMAIRDEMMEGSVSSLIIESLESNQQGDTLSLEDLAWVDSCLIKDPENSDSNWNAVKDALLEIVNLQAEQVSYSSSGIDGMSEGTDIEMYHPGKEAETAESGKNDDDVVPIIVESKANNDSHPVNQKTGISFSKLFEVDDTESETKNDSHSINQKTGIPFSELFEVNDTVETSDGDPFLPTYKEGERGSVSPDLGLDLDPFAVEIEPLSDDIFKVWDLGVPDEEDELITQLKKALAETSSASMPSTIDDSGTWEDESLDNLIAGVADLSLDSKSL</sequence>
<evidence type="ECO:0000313" key="1">
    <source>
        <dbReference type="EMBL" id="KAJ4716616.1"/>
    </source>
</evidence>
<name>A0ACC1XYL8_MELAZ</name>
<comment type="caution">
    <text evidence="1">The sequence shown here is derived from an EMBL/GenBank/DDBJ whole genome shotgun (WGS) entry which is preliminary data.</text>
</comment>
<proteinExistence type="predicted"/>